<name>A0ABS4DFJ9_9CHLR</name>
<accession>A0ABS4DFJ9</accession>
<proteinExistence type="predicted"/>
<organism evidence="1 2">
    <name type="scientific">Candidatus Chloroploca mongolica</name>
    <dbReference type="NCBI Taxonomy" id="2528176"/>
    <lineage>
        <taxon>Bacteria</taxon>
        <taxon>Bacillati</taxon>
        <taxon>Chloroflexota</taxon>
        <taxon>Chloroflexia</taxon>
        <taxon>Chloroflexales</taxon>
        <taxon>Chloroflexineae</taxon>
        <taxon>Oscillochloridaceae</taxon>
        <taxon>Candidatus Chloroploca</taxon>
    </lineage>
</organism>
<keyword evidence="2" id="KW-1185">Reference proteome</keyword>
<evidence type="ECO:0000313" key="1">
    <source>
        <dbReference type="EMBL" id="MBP1468232.1"/>
    </source>
</evidence>
<dbReference type="Proteomes" id="UP001193081">
    <property type="component" value="Unassembled WGS sequence"/>
</dbReference>
<gene>
    <name evidence="1" type="ORF">EYB53_021150</name>
</gene>
<dbReference type="EMBL" id="SIJK02000060">
    <property type="protein sequence ID" value="MBP1468232.1"/>
    <property type="molecule type" value="Genomic_DNA"/>
</dbReference>
<comment type="caution">
    <text evidence="1">The sequence shown here is derived from an EMBL/GenBank/DDBJ whole genome shotgun (WGS) entry which is preliminary data.</text>
</comment>
<reference evidence="1 2" key="1">
    <citation type="submission" date="2021-03" db="EMBL/GenBank/DDBJ databases">
        <authorList>
            <person name="Grouzdev D.S."/>
        </authorList>
    </citation>
    <scope>NUCLEOTIDE SEQUENCE [LARGE SCALE GENOMIC DNA]</scope>
    <source>
        <strain evidence="1 2">M50-1</strain>
    </source>
</reference>
<protein>
    <submittedName>
        <fullName evidence="1">Uncharacterized protein</fullName>
    </submittedName>
</protein>
<sequence length="261" mass="28110">MTSTLRLSIEELALAFSLTGQDQVAHAFLVSSFGTELSQAEVRGKLSAASHTLLGQQLIALDDVGNLLVSPVLDEVATVLTATQRTIRFSLSIPEGQRLLSYHATTNGFYEHWVDQGVTHVITLVTPAALFEAAPIFFNLDAYPQMPDLSGKITNTLLRQALRCTDVATAKRLLQTAELPDNVLDALSATVVATVAVGDVLDVRPSPSGTPEANQGLLLLFGQEHYWIFQPQPQADDLMLTLLPSTTPVLHTALEQLLASA</sequence>
<dbReference type="RefSeq" id="WP_135480780.1">
    <property type="nucleotide sequence ID" value="NZ_SIJK02000060.1"/>
</dbReference>
<evidence type="ECO:0000313" key="2">
    <source>
        <dbReference type="Proteomes" id="UP001193081"/>
    </source>
</evidence>